<sequence>MPQPIPAEMEAWVLTLGQREPTRKRVPVPKPRSDEVLLRILAMGVCHSDCTLCSMEGPILGMRKEFVLGHEACGEIIQLGSDVKESDFAVGDKVSILIIPGCNHEECPQCSRGLHTICRHPDSGNYGLGFGEGMFAEYMSIKSRAAAKIPDGVDIAQAAVAADAVLTSYHAVRYVADVQPDQTIAIFGLGGVGLNGLQTALYLGARRILVVDKRQETLDEAMKLGVPKEDTFRTGDPNAKRIEQYVTENGIHVDTALDFVGHSDTFQSAQFTVRPGGTITVVGLIGSSLPLIPMVSVMNALTIKCSYNGDRKSLVECLDLMAKGVLKPVVETKSIAELPQVLRDLDEGKVKSRMVLLPDWKNDNMNNNIVLQRQIVGIRTHLQHDQNSKASSRPSWMRKTSLSDGQQWRTVSKALGRQQKMELAITTLRRRQDRLMEADPELSSTIRDLEQAIEDQKSFFSDFLKPVFYNHQQSRDHKSCTAAQTVFDIPELLELILQDLRIPHILSFQQTCRSAKACIDNSPRLQSALSLRADPTDSPLRMPFARRFKGFFFNNTEEAMLNDVTTKKVCIDFGFVPPKKSSLQKLPSIGSCYRRMYVVQPPITTANISLICCGSSHVDSPTQLQSESGITMGDVYDITKDLYEKHSMCPRAPISMHDEHGMVNVKICFSAEVRRAVMPPLQKRGQAEKAKEEAAQREARNDRIAAYIAYKQQGIHNMLDRQSTALTLVIAHADNSPILTLETIEGAGLLDEYLSIVRQRRLAHGFYFPAPTATQLPQGTFQQLTANIAQTIATLQQNLQNIPGVVNVTAVQQPNQPTQQQPIPQQPQPVAQPPAAQQQQILPQATSAAAAGTNAVTGDVQGPTTSS</sequence>
<dbReference type="InterPro" id="IPR002328">
    <property type="entry name" value="ADH_Zn_CS"/>
</dbReference>
<feature type="compositionally biased region" description="Low complexity" evidence="7">
    <location>
        <begin position="833"/>
        <end position="857"/>
    </location>
</feature>
<dbReference type="PROSITE" id="PS00059">
    <property type="entry name" value="ADH_ZINC"/>
    <property type="match status" value="1"/>
</dbReference>
<dbReference type="InterPro" id="IPR011032">
    <property type="entry name" value="GroES-like_sf"/>
</dbReference>
<accession>A0AAN7VSJ6</accession>
<dbReference type="CDD" id="cd08254">
    <property type="entry name" value="hydroxyacyl_CoA_DH"/>
    <property type="match status" value="1"/>
</dbReference>
<dbReference type="InterPro" id="IPR013149">
    <property type="entry name" value="ADH-like_C"/>
</dbReference>
<dbReference type="Pfam" id="PF00107">
    <property type="entry name" value="ADH_zinc_N"/>
    <property type="match status" value="1"/>
</dbReference>
<protein>
    <recommendedName>
        <fullName evidence="8">Enoyl reductase (ER) domain-containing protein</fullName>
    </recommendedName>
</protein>
<dbReference type="AlphaFoldDB" id="A0AAN7VSJ6"/>
<dbReference type="Pfam" id="PF08240">
    <property type="entry name" value="ADH_N"/>
    <property type="match status" value="1"/>
</dbReference>
<evidence type="ECO:0000256" key="7">
    <source>
        <dbReference type="SAM" id="MobiDB-lite"/>
    </source>
</evidence>
<evidence type="ECO:0000256" key="4">
    <source>
        <dbReference type="ARBA" id="ARBA00022833"/>
    </source>
</evidence>
<evidence type="ECO:0000313" key="10">
    <source>
        <dbReference type="Proteomes" id="UP001310594"/>
    </source>
</evidence>
<dbReference type="GO" id="GO:0008270">
    <property type="term" value="F:zinc ion binding"/>
    <property type="evidence" value="ECO:0007669"/>
    <property type="project" value="InterPro"/>
</dbReference>
<evidence type="ECO:0000256" key="6">
    <source>
        <dbReference type="RuleBase" id="RU361277"/>
    </source>
</evidence>
<dbReference type="Gene3D" id="3.40.50.720">
    <property type="entry name" value="NAD(P)-binding Rossmann-like Domain"/>
    <property type="match status" value="1"/>
</dbReference>
<keyword evidence="5" id="KW-0560">Oxidoreductase</keyword>
<dbReference type="InterPro" id="IPR013154">
    <property type="entry name" value="ADH-like_N"/>
</dbReference>
<dbReference type="InterPro" id="IPR036291">
    <property type="entry name" value="NAD(P)-bd_dom_sf"/>
</dbReference>
<reference evidence="9" key="1">
    <citation type="submission" date="2023-08" db="EMBL/GenBank/DDBJ databases">
        <title>Black Yeasts Isolated from many extreme environments.</title>
        <authorList>
            <person name="Coleine C."/>
            <person name="Stajich J.E."/>
            <person name="Selbmann L."/>
        </authorList>
    </citation>
    <scope>NUCLEOTIDE SEQUENCE</scope>
    <source>
        <strain evidence="9">CCFEE 5810</strain>
    </source>
</reference>
<dbReference type="PANTHER" id="PTHR42940">
    <property type="entry name" value="ALCOHOL DEHYDROGENASE 1-RELATED"/>
    <property type="match status" value="1"/>
</dbReference>
<name>A0AAN7VSJ6_9PEZI</name>
<dbReference type="SMART" id="SM00829">
    <property type="entry name" value="PKS_ER"/>
    <property type="match status" value="1"/>
</dbReference>
<proteinExistence type="inferred from homology"/>
<dbReference type="GO" id="GO:0005737">
    <property type="term" value="C:cytoplasm"/>
    <property type="evidence" value="ECO:0007669"/>
    <property type="project" value="TreeGrafter"/>
</dbReference>
<dbReference type="Gene3D" id="3.90.180.10">
    <property type="entry name" value="Medium-chain alcohol dehydrogenases, catalytic domain"/>
    <property type="match status" value="1"/>
</dbReference>
<dbReference type="PANTHER" id="PTHR42940:SF8">
    <property type="entry name" value="VACUOLAR PROTEIN SORTING-ASSOCIATED PROTEIN 11"/>
    <property type="match status" value="1"/>
</dbReference>
<comment type="similarity">
    <text evidence="2 6">Belongs to the zinc-containing alcohol dehydrogenase family.</text>
</comment>
<feature type="region of interest" description="Disordered" evidence="7">
    <location>
        <begin position="814"/>
        <end position="867"/>
    </location>
</feature>
<evidence type="ECO:0000256" key="5">
    <source>
        <dbReference type="ARBA" id="ARBA00023002"/>
    </source>
</evidence>
<evidence type="ECO:0000256" key="1">
    <source>
        <dbReference type="ARBA" id="ARBA00001947"/>
    </source>
</evidence>
<keyword evidence="3 6" id="KW-0479">Metal-binding</keyword>
<dbReference type="GO" id="GO:0004022">
    <property type="term" value="F:alcohol dehydrogenase (NAD+) activity"/>
    <property type="evidence" value="ECO:0007669"/>
    <property type="project" value="TreeGrafter"/>
</dbReference>
<dbReference type="InterPro" id="IPR020843">
    <property type="entry name" value="ER"/>
</dbReference>
<keyword evidence="4 6" id="KW-0862">Zinc</keyword>
<gene>
    <name evidence="9" type="ORF">LTR97_011505</name>
</gene>
<dbReference type="Proteomes" id="UP001310594">
    <property type="component" value="Unassembled WGS sequence"/>
</dbReference>
<evidence type="ECO:0000259" key="8">
    <source>
        <dbReference type="SMART" id="SM00829"/>
    </source>
</evidence>
<feature type="compositionally biased region" description="Low complexity" evidence="7">
    <location>
        <begin position="814"/>
        <end position="823"/>
    </location>
</feature>
<organism evidence="9 10">
    <name type="scientific">Elasticomyces elasticus</name>
    <dbReference type="NCBI Taxonomy" id="574655"/>
    <lineage>
        <taxon>Eukaryota</taxon>
        <taxon>Fungi</taxon>
        <taxon>Dikarya</taxon>
        <taxon>Ascomycota</taxon>
        <taxon>Pezizomycotina</taxon>
        <taxon>Dothideomycetes</taxon>
        <taxon>Dothideomycetidae</taxon>
        <taxon>Mycosphaerellales</taxon>
        <taxon>Teratosphaeriaceae</taxon>
        <taxon>Elasticomyces</taxon>
    </lineage>
</organism>
<evidence type="ECO:0000256" key="3">
    <source>
        <dbReference type="ARBA" id="ARBA00022723"/>
    </source>
</evidence>
<dbReference type="SUPFAM" id="SSF51735">
    <property type="entry name" value="NAD(P)-binding Rossmann-fold domains"/>
    <property type="match status" value="1"/>
</dbReference>
<dbReference type="SUPFAM" id="SSF50129">
    <property type="entry name" value="GroES-like"/>
    <property type="match status" value="1"/>
</dbReference>
<dbReference type="EMBL" id="JAVRQU010000021">
    <property type="protein sequence ID" value="KAK5691512.1"/>
    <property type="molecule type" value="Genomic_DNA"/>
</dbReference>
<comment type="caution">
    <text evidence="9">The sequence shown here is derived from an EMBL/GenBank/DDBJ whole genome shotgun (WGS) entry which is preliminary data.</text>
</comment>
<feature type="domain" description="Enoyl reductase (ER)" evidence="8">
    <location>
        <begin position="17"/>
        <end position="356"/>
    </location>
</feature>
<evidence type="ECO:0000313" key="9">
    <source>
        <dbReference type="EMBL" id="KAK5691512.1"/>
    </source>
</evidence>
<comment type="cofactor">
    <cofactor evidence="1 6">
        <name>Zn(2+)</name>
        <dbReference type="ChEBI" id="CHEBI:29105"/>
    </cofactor>
</comment>
<evidence type="ECO:0000256" key="2">
    <source>
        <dbReference type="ARBA" id="ARBA00008072"/>
    </source>
</evidence>